<feature type="transmembrane region" description="Helical" evidence="6">
    <location>
        <begin position="79"/>
        <end position="97"/>
    </location>
</feature>
<evidence type="ECO:0000256" key="4">
    <source>
        <dbReference type="ARBA" id="ARBA00022989"/>
    </source>
</evidence>
<name>A0A318H097_9BURK</name>
<feature type="transmembrane region" description="Helical" evidence="6">
    <location>
        <begin position="142"/>
        <end position="162"/>
    </location>
</feature>
<reference evidence="7 8" key="1">
    <citation type="submission" date="2018-05" db="EMBL/GenBank/DDBJ databases">
        <title>Genomic Encyclopedia of Type Strains, Phase IV (KMG-IV): sequencing the most valuable type-strain genomes for metagenomic binning, comparative biology and taxonomic classification.</title>
        <authorList>
            <person name="Goeker M."/>
        </authorList>
    </citation>
    <scope>NUCLEOTIDE SEQUENCE [LARGE SCALE GENOMIC DNA]</scope>
    <source>
        <strain evidence="7 8">DSM 566</strain>
    </source>
</reference>
<sequence>MSNTNGLTRRTVAVAPVATDVEEGEGVEEEFKPLTAEQAAALRSSLAVLSPWKVVAAQAVVGLVMVALVGLLYQRPGAMGSALYGAITVVLPSALLARGMSPSRVMVPGALAFGFMLWELVKLGVSVAMLAAASLVVPDLSWPVLLVTMVVCMKMNWLALLWRGRVSTPRS</sequence>
<gene>
    <name evidence="7" type="ORF">C7444_11364</name>
</gene>
<dbReference type="AlphaFoldDB" id="A0A318H097"/>
<keyword evidence="8" id="KW-1185">Reference proteome</keyword>
<feature type="transmembrane region" description="Helical" evidence="6">
    <location>
        <begin position="109"/>
        <end position="136"/>
    </location>
</feature>
<evidence type="ECO:0000256" key="5">
    <source>
        <dbReference type="ARBA" id="ARBA00023136"/>
    </source>
</evidence>
<keyword evidence="2" id="KW-1003">Cell membrane</keyword>
<organism evidence="7 8">
    <name type="scientific">Sphaerotilus hippei</name>
    <dbReference type="NCBI Taxonomy" id="744406"/>
    <lineage>
        <taxon>Bacteria</taxon>
        <taxon>Pseudomonadati</taxon>
        <taxon>Pseudomonadota</taxon>
        <taxon>Betaproteobacteria</taxon>
        <taxon>Burkholderiales</taxon>
        <taxon>Sphaerotilaceae</taxon>
        <taxon>Sphaerotilus</taxon>
    </lineage>
</organism>
<dbReference type="GO" id="GO:0005886">
    <property type="term" value="C:plasma membrane"/>
    <property type="evidence" value="ECO:0007669"/>
    <property type="project" value="UniProtKB-SubCell"/>
</dbReference>
<evidence type="ECO:0000256" key="6">
    <source>
        <dbReference type="SAM" id="Phobius"/>
    </source>
</evidence>
<evidence type="ECO:0000313" key="7">
    <source>
        <dbReference type="EMBL" id="PXW94573.1"/>
    </source>
</evidence>
<proteinExistence type="predicted"/>
<dbReference type="Proteomes" id="UP000247811">
    <property type="component" value="Unassembled WGS sequence"/>
</dbReference>
<dbReference type="OrthoDB" id="9154947at2"/>
<accession>A0A318H097</accession>
<keyword evidence="3 6" id="KW-0812">Transmembrane</keyword>
<evidence type="ECO:0000256" key="1">
    <source>
        <dbReference type="ARBA" id="ARBA00004651"/>
    </source>
</evidence>
<comment type="caution">
    <text evidence="7">The sequence shown here is derived from an EMBL/GenBank/DDBJ whole genome shotgun (WGS) entry which is preliminary data.</text>
</comment>
<comment type="subcellular location">
    <subcellularLocation>
        <location evidence="1">Cell membrane</location>
        <topology evidence="1">Multi-pass membrane protein</topology>
    </subcellularLocation>
</comment>
<protein>
    <submittedName>
        <fullName evidence="7">ATP synthase protein I</fullName>
    </submittedName>
</protein>
<keyword evidence="5 6" id="KW-0472">Membrane</keyword>
<evidence type="ECO:0000313" key="8">
    <source>
        <dbReference type="Proteomes" id="UP000247811"/>
    </source>
</evidence>
<dbReference type="InterPro" id="IPR005598">
    <property type="entry name" value="ATP_synth_I"/>
</dbReference>
<feature type="transmembrane region" description="Helical" evidence="6">
    <location>
        <begin position="52"/>
        <end position="73"/>
    </location>
</feature>
<dbReference type="Pfam" id="PF03899">
    <property type="entry name" value="ATP-synt_I"/>
    <property type="match status" value="1"/>
</dbReference>
<dbReference type="RefSeq" id="WP_110401461.1">
    <property type="nucleotide sequence ID" value="NZ_QJJS01000013.1"/>
</dbReference>
<dbReference type="EMBL" id="QJJS01000013">
    <property type="protein sequence ID" value="PXW94573.1"/>
    <property type="molecule type" value="Genomic_DNA"/>
</dbReference>
<evidence type="ECO:0000256" key="2">
    <source>
        <dbReference type="ARBA" id="ARBA00022475"/>
    </source>
</evidence>
<keyword evidence="4 6" id="KW-1133">Transmembrane helix</keyword>
<evidence type="ECO:0000256" key="3">
    <source>
        <dbReference type="ARBA" id="ARBA00022692"/>
    </source>
</evidence>